<feature type="region of interest" description="Disordered" evidence="1">
    <location>
        <begin position="1"/>
        <end position="27"/>
    </location>
</feature>
<sequence>MGHYCPPCSRCPPSKESVRTSRGRWEPVGAGVPHHDLAFPIWRGSRRASLLI</sequence>
<name>A0ABV5G853_9MICC</name>
<gene>
    <name evidence="2" type="ORF">ACFFX0_29750</name>
</gene>
<feature type="compositionally biased region" description="Basic and acidic residues" evidence="1">
    <location>
        <begin position="16"/>
        <end position="25"/>
    </location>
</feature>
<evidence type="ECO:0000313" key="2">
    <source>
        <dbReference type="EMBL" id="MFB9075136.1"/>
    </source>
</evidence>
<protein>
    <submittedName>
        <fullName evidence="2">Uncharacterized protein</fullName>
    </submittedName>
</protein>
<organism evidence="2 3">
    <name type="scientific">Citricoccus parietis</name>
    <dbReference type="NCBI Taxonomy" id="592307"/>
    <lineage>
        <taxon>Bacteria</taxon>
        <taxon>Bacillati</taxon>
        <taxon>Actinomycetota</taxon>
        <taxon>Actinomycetes</taxon>
        <taxon>Micrococcales</taxon>
        <taxon>Micrococcaceae</taxon>
        <taxon>Citricoccus</taxon>
    </lineage>
</organism>
<comment type="caution">
    <text evidence="2">The sequence shown here is derived from an EMBL/GenBank/DDBJ whole genome shotgun (WGS) entry which is preliminary data.</text>
</comment>
<proteinExistence type="predicted"/>
<dbReference type="Proteomes" id="UP001589575">
    <property type="component" value="Unassembled WGS sequence"/>
</dbReference>
<evidence type="ECO:0000313" key="3">
    <source>
        <dbReference type="Proteomes" id="UP001589575"/>
    </source>
</evidence>
<accession>A0ABV5G853</accession>
<reference evidence="2 3" key="1">
    <citation type="submission" date="2024-09" db="EMBL/GenBank/DDBJ databases">
        <authorList>
            <person name="Sun Q."/>
            <person name="Mori K."/>
        </authorList>
    </citation>
    <scope>NUCLEOTIDE SEQUENCE [LARGE SCALE GENOMIC DNA]</scope>
    <source>
        <strain evidence="2 3">CCM 7609</strain>
    </source>
</reference>
<keyword evidence="3" id="KW-1185">Reference proteome</keyword>
<evidence type="ECO:0000256" key="1">
    <source>
        <dbReference type="SAM" id="MobiDB-lite"/>
    </source>
</evidence>
<dbReference type="EMBL" id="JBHMFI010000016">
    <property type="protein sequence ID" value="MFB9075136.1"/>
    <property type="molecule type" value="Genomic_DNA"/>
</dbReference>